<dbReference type="EMBL" id="QYBB01000062">
    <property type="protein sequence ID" value="RYC29233.1"/>
    <property type="molecule type" value="Genomic_DNA"/>
</dbReference>
<dbReference type="InterPro" id="IPR050984">
    <property type="entry name" value="Gfo/Idh/MocA_domain"/>
</dbReference>
<dbReference type="Gene3D" id="3.30.360.10">
    <property type="entry name" value="Dihydrodipicolinate Reductase, domain 2"/>
    <property type="match status" value="1"/>
</dbReference>
<dbReference type="InterPro" id="IPR036291">
    <property type="entry name" value="NAD(P)-bd_dom_sf"/>
</dbReference>
<dbReference type="SUPFAM" id="SSF55347">
    <property type="entry name" value="Glyceraldehyde-3-phosphate dehydrogenase-like, C-terminal domain"/>
    <property type="match status" value="1"/>
</dbReference>
<keyword evidence="6" id="KW-1185">Reference proteome</keyword>
<dbReference type="GO" id="GO:0016491">
    <property type="term" value="F:oxidoreductase activity"/>
    <property type="evidence" value="ECO:0007669"/>
    <property type="project" value="UniProtKB-KW"/>
</dbReference>
<dbReference type="OrthoDB" id="9792935at2"/>
<dbReference type="InterPro" id="IPR000683">
    <property type="entry name" value="Gfo/Idh/MocA-like_OxRdtase_N"/>
</dbReference>
<dbReference type="PANTHER" id="PTHR22604:SF105">
    <property type="entry name" value="TRANS-1,2-DIHYDROBENZENE-1,2-DIOL DEHYDROGENASE"/>
    <property type="match status" value="1"/>
</dbReference>
<dbReference type="PANTHER" id="PTHR22604">
    <property type="entry name" value="OXIDOREDUCTASES"/>
    <property type="match status" value="1"/>
</dbReference>
<dbReference type="Pfam" id="PF01408">
    <property type="entry name" value="GFO_IDH_MocA"/>
    <property type="match status" value="1"/>
</dbReference>
<keyword evidence="2" id="KW-0560">Oxidoreductase</keyword>
<evidence type="ECO:0000313" key="6">
    <source>
        <dbReference type="Proteomes" id="UP000290759"/>
    </source>
</evidence>
<proteinExistence type="inferred from homology"/>
<feature type="domain" description="Gfo/Idh/MocA-like oxidoreductase N-terminal" evidence="3">
    <location>
        <begin position="5"/>
        <end position="125"/>
    </location>
</feature>
<dbReference type="AlphaFoldDB" id="A0A4Q2TYR2"/>
<evidence type="ECO:0000259" key="3">
    <source>
        <dbReference type="Pfam" id="PF01408"/>
    </source>
</evidence>
<evidence type="ECO:0000256" key="2">
    <source>
        <dbReference type="ARBA" id="ARBA00023002"/>
    </source>
</evidence>
<evidence type="ECO:0000256" key="1">
    <source>
        <dbReference type="ARBA" id="ARBA00010928"/>
    </source>
</evidence>
<dbReference type="Pfam" id="PF22725">
    <property type="entry name" value="GFO_IDH_MocA_C3"/>
    <property type="match status" value="1"/>
</dbReference>
<feature type="domain" description="GFO/IDH/MocA-like oxidoreductase" evidence="4">
    <location>
        <begin position="134"/>
        <end position="253"/>
    </location>
</feature>
<comment type="caution">
    <text evidence="5">The sequence shown here is derived from an EMBL/GenBank/DDBJ whole genome shotgun (WGS) entry which is preliminary data.</text>
</comment>
<protein>
    <submittedName>
        <fullName evidence="5">Gfo/Idh/MocA family oxidoreductase</fullName>
    </submittedName>
</protein>
<reference evidence="5 6" key="1">
    <citation type="submission" date="2018-12" db="EMBL/GenBank/DDBJ databases">
        <authorList>
            <person name="Grouzdev D.S."/>
            <person name="Krutkina M.S."/>
        </authorList>
    </citation>
    <scope>NUCLEOTIDE SEQUENCE [LARGE SCALE GENOMIC DNA]</scope>
    <source>
        <strain evidence="5 6">RmlP026</strain>
    </source>
</reference>
<dbReference type="RefSeq" id="WP_129229690.1">
    <property type="nucleotide sequence ID" value="NZ_QYBB01000062.1"/>
</dbReference>
<dbReference type="SUPFAM" id="SSF51735">
    <property type="entry name" value="NAD(P)-binding Rossmann-fold domains"/>
    <property type="match status" value="1"/>
</dbReference>
<dbReference type="Proteomes" id="UP000290759">
    <property type="component" value="Unassembled WGS sequence"/>
</dbReference>
<comment type="similarity">
    <text evidence="1">Belongs to the Gfo/Idh/MocA family.</text>
</comment>
<dbReference type="Gene3D" id="3.40.50.720">
    <property type="entry name" value="NAD(P)-binding Rossmann-like Domain"/>
    <property type="match status" value="1"/>
</dbReference>
<reference evidence="5 6" key="2">
    <citation type="submission" date="2019-02" db="EMBL/GenBank/DDBJ databases">
        <title>'Lichenibacterium ramalinii' gen. nov. sp. nov., 'Lichenibacterium minor' gen. nov. sp. nov.</title>
        <authorList>
            <person name="Pankratov T."/>
        </authorList>
    </citation>
    <scope>NUCLEOTIDE SEQUENCE [LARGE SCALE GENOMIC DNA]</scope>
    <source>
        <strain evidence="5 6">RmlP026</strain>
    </source>
</reference>
<name>A0A4Q2TYR2_9HYPH</name>
<dbReference type="InterPro" id="IPR055170">
    <property type="entry name" value="GFO_IDH_MocA-like_dom"/>
</dbReference>
<dbReference type="GO" id="GO:0000166">
    <property type="term" value="F:nucleotide binding"/>
    <property type="evidence" value="ECO:0007669"/>
    <property type="project" value="InterPro"/>
</dbReference>
<evidence type="ECO:0000313" key="5">
    <source>
        <dbReference type="EMBL" id="RYC29233.1"/>
    </source>
</evidence>
<gene>
    <name evidence="5" type="ORF">D3273_25050</name>
</gene>
<sequence>MADRVRWGVLGAAGIARIALIPAMRAARNARLAALASRDPAQAALDLAGLDVPRIVPGYEALIHDPAIDAVYIPLPNHMHAEWAMRAADAGKAVLVEKPIGLDEAEARRVFDHCAARRAPVMEGFMYRFHPQHARVLQLIAEGVIGEVREVRAHLSVDLMSGGDTGNVRFKPAWGGGTLLDMGCYTTEIARMIFGCEPRSVRAWWDLDPDLGIDLTTVAILDFGDGRVGTVSSSFKANAQGRYEVIGTKGTIEVPRGIIPGLTTRVSETVIVVMDGDGHRREEELPAADHYQLMLEAFGDAILSGDPAPRTAAQSLGNMRVLDAIARAARDGCPVPITDV</sequence>
<accession>A0A4Q2TYR2</accession>
<organism evidence="5 6">
    <name type="scientific">Lichenibacterium minor</name>
    <dbReference type="NCBI Taxonomy" id="2316528"/>
    <lineage>
        <taxon>Bacteria</taxon>
        <taxon>Pseudomonadati</taxon>
        <taxon>Pseudomonadota</taxon>
        <taxon>Alphaproteobacteria</taxon>
        <taxon>Hyphomicrobiales</taxon>
        <taxon>Lichenihabitantaceae</taxon>
        <taxon>Lichenibacterium</taxon>
    </lineage>
</organism>
<evidence type="ECO:0000259" key="4">
    <source>
        <dbReference type="Pfam" id="PF22725"/>
    </source>
</evidence>